<sequence length="35" mass="4099">MGVQTSCKDKCTEADIGWNYRLAKGYDWCKNPLFR</sequence>
<proteinExistence type="predicted"/>
<accession>A0AAV5MET5</accession>
<keyword evidence="2" id="KW-1185">Reference proteome</keyword>
<evidence type="ECO:0000313" key="1">
    <source>
        <dbReference type="EMBL" id="GKV48415.1"/>
    </source>
</evidence>
<evidence type="ECO:0000313" key="2">
    <source>
        <dbReference type="Proteomes" id="UP001054252"/>
    </source>
</evidence>
<comment type="caution">
    <text evidence="1">The sequence shown here is derived from an EMBL/GenBank/DDBJ whole genome shotgun (WGS) entry which is preliminary data.</text>
</comment>
<gene>
    <name evidence="1" type="ORF">SLEP1_g55231</name>
</gene>
<protein>
    <submittedName>
        <fullName evidence="1">Uncharacterized protein</fullName>
    </submittedName>
</protein>
<dbReference type="Proteomes" id="UP001054252">
    <property type="component" value="Unassembled WGS sequence"/>
</dbReference>
<reference evidence="1 2" key="1">
    <citation type="journal article" date="2021" name="Commun. Biol.">
        <title>The genome of Shorea leprosula (Dipterocarpaceae) highlights the ecological relevance of drought in aseasonal tropical rainforests.</title>
        <authorList>
            <person name="Ng K.K.S."/>
            <person name="Kobayashi M.J."/>
            <person name="Fawcett J.A."/>
            <person name="Hatakeyama M."/>
            <person name="Paape T."/>
            <person name="Ng C.H."/>
            <person name="Ang C.C."/>
            <person name="Tnah L.H."/>
            <person name="Lee C.T."/>
            <person name="Nishiyama T."/>
            <person name="Sese J."/>
            <person name="O'Brien M.J."/>
            <person name="Copetti D."/>
            <person name="Mohd Noor M.I."/>
            <person name="Ong R.C."/>
            <person name="Putra M."/>
            <person name="Sireger I.Z."/>
            <person name="Indrioko S."/>
            <person name="Kosugi Y."/>
            <person name="Izuno A."/>
            <person name="Isagi Y."/>
            <person name="Lee S.L."/>
            <person name="Shimizu K.K."/>
        </authorList>
    </citation>
    <scope>NUCLEOTIDE SEQUENCE [LARGE SCALE GENOMIC DNA]</scope>
    <source>
        <strain evidence="1">214</strain>
    </source>
</reference>
<dbReference type="EMBL" id="BPVZ01000256">
    <property type="protein sequence ID" value="GKV48415.1"/>
    <property type="molecule type" value="Genomic_DNA"/>
</dbReference>
<organism evidence="1 2">
    <name type="scientific">Rubroshorea leprosula</name>
    <dbReference type="NCBI Taxonomy" id="152421"/>
    <lineage>
        <taxon>Eukaryota</taxon>
        <taxon>Viridiplantae</taxon>
        <taxon>Streptophyta</taxon>
        <taxon>Embryophyta</taxon>
        <taxon>Tracheophyta</taxon>
        <taxon>Spermatophyta</taxon>
        <taxon>Magnoliopsida</taxon>
        <taxon>eudicotyledons</taxon>
        <taxon>Gunneridae</taxon>
        <taxon>Pentapetalae</taxon>
        <taxon>rosids</taxon>
        <taxon>malvids</taxon>
        <taxon>Malvales</taxon>
        <taxon>Dipterocarpaceae</taxon>
        <taxon>Rubroshorea</taxon>
    </lineage>
</organism>
<name>A0AAV5MET5_9ROSI</name>
<dbReference type="AlphaFoldDB" id="A0AAV5MET5"/>